<name>A0A382CLJ2_9ZZZZ</name>
<organism evidence="1">
    <name type="scientific">marine metagenome</name>
    <dbReference type="NCBI Taxonomy" id="408172"/>
    <lineage>
        <taxon>unclassified sequences</taxon>
        <taxon>metagenomes</taxon>
        <taxon>ecological metagenomes</taxon>
    </lineage>
</organism>
<feature type="non-terminal residue" evidence="1">
    <location>
        <position position="48"/>
    </location>
</feature>
<dbReference type="EMBL" id="UINC01035098">
    <property type="protein sequence ID" value="SVB26965.1"/>
    <property type="molecule type" value="Genomic_DNA"/>
</dbReference>
<dbReference type="AlphaFoldDB" id="A0A382CLJ2"/>
<accession>A0A382CLJ2</accession>
<sequence>MIGPHIPLVWTYRLQASIPTVSRSVVAMVYLLNQIPRALPPIIISRSR</sequence>
<gene>
    <name evidence="1" type="ORF">METZ01_LOCUS179819</name>
</gene>
<protein>
    <submittedName>
        <fullName evidence="1">Uncharacterized protein</fullName>
    </submittedName>
</protein>
<evidence type="ECO:0000313" key="1">
    <source>
        <dbReference type="EMBL" id="SVB26965.1"/>
    </source>
</evidence>
<proteinExistence type="predicted"/>
<reference evidence="1" key="1">
    <citation type="submission" date="2018-05" db="EMBL/GenBank/DDBJ databases">
        <authorList>
            <person name="Lanie J.A."/>
            <person name="Ng W.-L."/>
            <person name="Kazmierczak K.M."/>
            <person name="Andrzejewski T.M."/>
            <person name="Davidsen T.M."/>
            <person name="Wayne K.J."/>
            <person name="Tettelin H."/>
            <person name="Glass J.I."/>
            <person name="Rusch D."/>
            <person name="Podicherti R."/>
            <person name="Tsui H.-C.T."/>
            <person name="Winkler M.E."/>
        </authorList>
    </citation>
    <scope>NUCLEOTIDE SEQUENCE</scope>
</reference>